<gene>
    <name evidence="1" type="ORF">GIL414_LOCUS42949</name>
</gene>
<accession>A0A8S3AE39</accession>
<dbReference type="EMBL" id="CAJOBJ010125699">
    <property type="protein sequence ID" value="CAF4697977.1"/>
    <property type="molecule type" value="Genomic_DNA"/>
</dbReference>
<sequence length="63" mass="7476">NDFEEQAKQFLIEAIKKWYPNNFNNTHPSDPEQQQMNTFLLNKTQIFVDRPKEFASLLKYVAG</sequence>
<dbReference type="Proteomes" id="UP000681720">
    <property type="component" value="Unassembled WGS sequence"/>
</dbReference>
<feature type="non-terminal residue" evidence="1">
    <location>
        <position position="63"/>
    </location>
</feature>
<organism evidence="1 2">
    <name type="scientific">Rotaria magnacalcarata</name>
    <dbReference type="NCBI Taxonomy" id="392030"/>
    <lineage>
        <taxon>Eukaryota</taxon>
        <taxon>Metazoa</taxon>
        <taxon>Spiralia</taxon>
        <taxon>Gnathifera</taxon>
        <taxon>Rotifera</taxon>
        <taxon>Eurotatoria</taxon>
        <taxon>Bdelloidea</taxon>
        <taxon>Philodinida</taxon>
        <taxon>Philodinidae</taxon>
        <taxon>Rotaria</taxon>
    </lineage>
</organism>
<reference evidence="1" key="1">
    <citation type="submission" date="2021-02" db="EMBL/GenBank/DDBJ databases">
        <authorList>
            <person name="Nowell W R."/>
        </authorList>
    </citation>
    <scope>NUCLEOTIDE SEQUENCE</scope>
</reference>
<protein>
    <submittedName>
        <fullName evidence="1">Uncharacterized protein</fullName>
    </submittedName>
</protein>
<comment type="caution">
    <text evidence="1">The sequence shown here is derived from an EMBL/GenBank/DDBJ whole genome shotgun (WGS) entry which is preliminary data.</text>
</comment>
<name>A0A8S3AE39_9BILA</name>
<feature type="non-terminal residue" evidence="1">
    <location>
        <position position="1"/>
    </location>
</feature>
<evidence type="ECO:0000313" key="1">
    <source>
        <dbReference type="EMBL" id="CAF4697977.1"/>
    </source>
</evidence>
<dbReference type="AlphaFoldDB" id="A0A8S3AE39"/>
<proteinExistence type="predicted"/>
<evidence type="ECO:0000313" key="2">
    <source>
        <dbReference type="Proteomes" id="UP000681720"/>
    </source>
</evidence>